<evidence type="ECO:0000259" key="10">
    <source>
        <dbReference type="PROSITE" id="PS51898"/>
    </source>
</evidence>
<evidence type="ECO:0000256" key="7">
    <source>
        <dbReference type="ARBA" id="ARBA00023172"/>
    </source>
</evidence>
<keyword evidence="6 9" id="KW-0238">DNA-binding</keyword>
<organism evidence="12 13">
    <name type="scientific">Paenibacillus amylolyticus</name>
    <dbReference type="NCBI Taxonomy" id="1451"/>
    <lineage>
        <taxon>Bacteria</taxon>
        <taxon>Bacillati</taxon>
        <taxon>Bacillota</taxon>
        <taxon>Bacilli</taxon>
        <taxon>Bacillales</taxon>
        <taxon>Paenibacillaceae</taxon>
        <taxon>Paenibacillus</taxon>
    </lineage>
</organism>
<dbReference type="GO" id="GO:0005737">
    <property type="term" value="C:cytoplasm"/>
    <property type="evidence" value="ECO:0007669"/>
    <property type="project" value="UniProtKB-SubCell"/>
</dbReference>
<keyword evidence="7" id="KW-0233">DNA recombination</keyword>
<keyword evidence="12" id="KW-0614">Plasmid</keyword>
<protein>
    <submittedName>
        <fullName evidence="12">Tyrosine-type recombinase/integrase</fullName>
    </submittedName>
</protein>
<dbReference type="Gene3D" id="1.10.150.130">
    <property type="match status" value="1"/>
</dbReference>
<dbReference type="PROSITE" id="PS51900">
    <property type="entry name" value="CB"/>
    <property type="match status" value="1"/>
</dbReference>
<dbReference type="InterPro" id="IPR004107">
    <property type="entry name" value="Integrase_SAM-like_N"/>
</dbReference>
<keyword evidence="8" id="KW-0131">Cell cycle</keyword>
<sequence>MRKPYELEDLYSEQIRAFRIYLKQSGYTASTQKEYMRECFTFLDSLNGSPPQEVGKLHIMEFLNDKQAAADITRNRTLSAIRTFYTALMDFELASKNPAAEVKKSKTEKNKKPVYLEEEDLTESLKFIEGRYRNRNIAIFLLMAYCGLRVGEVHRLNLKDLKKTKGVIEVFGKGRKWNEIPVPDVLLDYLLEVEKERISPYSLREDAFFVSQKGRRLSIRQIQKLVNQTFEAFKKSNPNVSDMKLSCHKLRHSFATMLLKNGIDIRVVKELMGHSSIETTMIYTHVNDEQKKLAMATMNVPLDSIGQSSVYLQETPHP</sequence>
<reference evidence="12 13" key="1">
    <citation type="submission" date="2024-02" db="EMBL/GenBank/DDBJ databases">
        <title>Complete sequences of two Paenibacillus sp. strains and one Lysinibacillus strain isolated from the environment on STAA medium highlight biotechnological potential.</title>
        <authorList>
            <person name="Attere S.A."/>
            <person name="Piche L.C."/>
            <person name="Intertaglia L."/>
            <person name="Lami R."/>
            <person name="Charette S.J."/>
            <person name="Vincent A.T."/>
        </authorList>
    </citation>
    <scope>NUCLEOTIDE SEQUENCE [LARGE SCALE GENOMIC DNA]</scope>
    <source>
        <strain evidence="12 13">Y5S-7</strain>
        <plasmid evidence="12 13">pY5S7-1</plasmid>
    </source>
</reference>
<name>A0ABD8B318_PAEAM</name>
<dbReference type="PANTHER" id="PTHR30349">
    <property type="entry name" value="PHAGE INTEGRASE-RELATED"/>
    <property type="match status" value="1"/>
</dbReference>
<dbReference type="GO" id="GO:0003677">
    <property type="term" value="F:DNA binding"/>
    <property type="evidence" value="ECO:0007669"/>
    <property type="project" value="UniProtKB-UniRule"/>
</dbReference>
<dbReference type="RefSeq" id="WP_338709171.1">
    <property type="nucleotide sequence ID" value="NZ_CP145893.1"/>
</dbReference>
<feature type="domain" description="Core-binding (CB)" evidence="11">
    <location>
        <begin position="9"/>
        <end position="89"/>
    </location>
</feature>
<dbReference type="GeneID" id="93479988"/>
<dbReference type="GO" id="GO:0006310">
    <property type="term" value="P:DNA recombination"/>
    <property type="evidence" value="ECO:0007669"/>
    <property type="project" value="UniProtKB-KW"/>
</dbReference>
<dbReference type="InterPro" id="IPR010998">
    <property type="entry name" value="Integrase_recombinase_N"/>
</dbReference>
<comment type="subcellular location">
    <subcellularLocation>
        <location evidence="1">Cytoplasm</location>
    </subcellularLocation>
</comment>
<feature type="domain" description="Tyr recombinase" evidence="10">
    <location>
        <begin position="111"/>
        <end position="296"/>
    </location>
</feature>
<dbReference type="PANTHER" id="PTHR30349:SF77">
    <property type="entry name" value="TYROSINE RECOMBINASE XERC"/>
    <property type="match status" value="1"/>
</dbReference>
<dbReference type="Gene3D" id="1.10.443.10">
    <property type="entry name" value="Intergrase catalytic core"/>
    <property type="match status" value="1"/>
</dbReference>
<keyword evidence="2" id="KW-0963">Cytoplasm</keyword>
<dbReference type="InterPro" id="IPR011010">
    <property type="entry name" value="DNA_brk_join_enz"/>
</dbReference>
<evidence type="ECO:0000256" key="3">
    <source>
        <dbReference type="ARBA" id="ARBA00022618"/>
    </source>
</evidence>
<dbReference type="InterPro" id="IPR050090">
    <property type="entry name" value="Tyrosine_recombinase_XerCD"/>
</dbReference>
<dbReference type="InterPro" id="IPR002104">
    <property type="entry name" value="Integrase_catalytic"/>
</dbReference>
<keyword evidence="4" id="KW-0159">Chromosome partition</keyword>
<dbReference type="GO" id="GO:0051301">
    <property type="term" value="P:cell division"/>
    <property type="evidence" value="ECO:0007669"/>
    <property type="project" value="UniProtKB-KW"/>
</dbReference>
<dbReference type="SUPFAM" id="SSF56349">
    <property type="entry name" value="DNA breaking-rejoining enzymes"/>
    <property type="match status" value="1"/>
</dbReference>
<evidence type="ECO:0000256" key="8">
    <source>
        <dbReference type="ARBA" id="ARBA00023306"/>
    </source>
</evidence>
<keyword evidence="5" id="KW-0229">DNA integration</keyword>
<evidence type="ECO:0000259" key="11">
    <source>
        <dbReference type="PROSITE" id="PS51900"/>
    </source>
</evidence>
<evidence type="ECO:0000256" key="4">
    <source>
        <dbReference type="ARBA" id="ARBA00022829"/>
    </source>
</evidence>
<dbReference type="GO" id="GO:0015074">
    <property type="term" value="P:DNA integration"/>
    <property type="evidence" value="ECO:0007669"/>
    <property type="project" value="UniProtKB-KW"/>
</dbReference>
<dbReference type="Proteomes" id="UP001364764">
    <property type="component" value="Plasmid pY5S7-1"/>
</dbReference>
<evidence type="ECO:0000313" key="13">
    <source>
        <dbReference type="Proteomes" id="UP001364764"/>
    </source>
</evidence>
<evidence type="ECO:0000256" key="5">
    <source>
        <dbReference type="ARBA" id="ARBA00022908"/>
    </source>
</evidence>
<dbReference type="Pfam" id="PF00589">
    <property type="entry name" value="Phage_integrase"/>
    <property type="match status" value="1"/>
</dbReference>
<geneLocation type="plasmid" evidence="12 13">
    <name>pY5S7-1</name>
</geneLocation>
<evidence type="ECO:0000256" key="9">
    <source>
        <dbReference type="PROSITE-ProRule" id="PRU01248"/>
    </source>
</evidence>
<dbReference type="GO" id="GO:0007059">
    <property type="term" value="P:chromosome segregation"/>
    <property type="evidence" value="ECO:0007669"/>
    <property type="project" value="UniProtKB-KW"/>
</dbReference>
<dbReference type="InterPro" id="IPR044068">
    <property type="entry name" value="CB"/>
</dbReference>
<dbReference type="InterPro" id="IPR013762">
    <property type="entry name" value="Integrase-like_cat_sf"/>
</dbReference>
<dbReference type="PROSITE" id="PS51898">
    <property type="entry name" value="TYR_RECOMBINASE"/>
    <property type="match status" value="1"/>
</dbReference>
<proteinExistence type="predicted"/>
<evidence type="ECO:0000313" key="12">
    <source>
        <dbReference type="EMBL" id="WWP24068.1"/>
    </source>
</evidence>
<evidence type="ECO:0000256" key="6">
    <source>
        <dbReference type="ARBA" id="ARBA00023125"/>
    </source>
</evidence>
<accession>A0ABD8B318</accession>
<evidence type="ECO:0000256" key="1">
    <source>
        <dbReference type="ARBA" id="ARBA00004496"/>
    </source>
</evidence>
<dbReference type="AlphaFoldDB" id="A0ABD8B318"/>
<keyword evidence="3" id="KW-0132">Cell division</keyword>
<gene>
    <name evidence="12" type="ORF">V6668_30945</name>
</gene>
<evidence type="ECO:0000256" key="2">
    <source>
        <dbReference type="ARBA" id="ARBA00022490"/>
    </source>
</evidence>
<dbReference type="Pfam" id="PF13495">
    <property type="entry name" value="Phage_int_SAM_4"/>
    <property type="match status" value="1"/>
</dbReference>
<dbReference type="EMBL" id="CP145893">
    <property type="protein sequence ID" value="WWP24068.1"/>
    <property type="molecule type" value="Genomic_DNA"/>
</dbReference>